<organism evidence="3 4">
    <name type="scientific">Malassezia nana</name>
    <dbReference type="NCBI Taxonomy" id="180528"/>
    <lineage>
        <taxon>Eukaryota</taxon>
        <taxon>Fungi</taxon>
        <taxon>Dikarya</taxon>
        <taxon>Basidiomycota</taxon>
        <taxon>Ustilaginomycotina</taxon>
        <taxon>Malasseziomycetes</taxon>
        <taxon>Malasseziales</taxon>
        <taxon>Malasseziaceae</taxon>
        <taxon>Malassezia</taxon>
    </lineage>
</organism>
<keyword evidence="2" id="KW-0732">Signal</keyword>
<accession>A0AAF0ERC9</accession>
<dbReference type="AlphaFoldDB" id="A0AAF0ERC9"/>
<sequence length="203" mass="20476">MVKLSVPLALLAVAIAGAAAQESGSAPAPSPSDNAPAPSSSSSNSQPSSGAPAPSSSQGGQQGGEDSSPSSTVCSALFGDPNVHPIDCQASKTVVPPYNLSSLVSYFVGGYKQDRADGAMVSEVADDLAGSVVKYYPTVTQSREYIQWAMYEGLLSTIKARDPDFAPVDKIKPPPGVDDAAQRLAMPAAIALGAAVIGGAILL</sequence>
<gene>
    <name evidence="3" type="ORF">MNAN1_001794</name>
</gene>
<feature type="chain" id="PRO_5041920877" evidence="2">
    <location>
        <begin position="21"/>
        <end position="203"/>
    </location>
</feature>
<evidence type="ECO:0000313" key="3">
    <source>
        <dbReference type="EMBL" id="WFD26807.1"/>
    </source>
</evidence>
<feature type="region of interest" description="Disordered" evidence="1">
    <location>
        <begin position="20"/>
        <end position="76"/>
    </location>
</feature>
<protein>
    <submittedName>
        <fullName evidence="3">Uncharacterized protein</fullName>
    </submittedName>
</protein>
<feature type="signal peptide" evidence="2">
    <location>
        <begin position="1"/>
        <end position="20"/>
    </location>
</feature>
<dbReference type="Proteomes" id="UP001213623">
    <property type="component" value="Chromosome 3"/>
</dbReference>
<evidence type="ECO:0000256" key="1">
    <source>
        <dbReference type="SAM" id="MobiDB-lite"/>
    </source>
</evidence>
<keyword evidence="4" id="KW-1185">Reference proteome</keyword>
<reference evidence="3" key="1">
    <citation type="submission" date="2023-03" db="EMBL/GenBank/DDBJ databases">
        <title>Mating type loci evolution in Malassezia.</title>
        <authorList>
            <person name="Coelho M.A."/>
        </authorList>
    </citation>
    <scope>NUCLEOTIDE SEQUENCE</scope>
    <source>
        <strain evidence="3">CBS 9557</strain>
    </source>
</reference>
<proteinExistence type="predicted"/>
<evidence type="ECO:0000256" key="2">
    <source>
        <dbReference type="SAM" id="SignalP"/>
    </source>
</evidence>
<dbReference type="EMBL" id="CP119894">
    <property type="protein sequence ID" value="WFD26807.1"/>
    <property type="molecule type" value="Genomic_DNA"/>
</dbReference>
<evidence type="ECO:0000313" key="4">
    <source>
        <dbReference type="Proteomes" id="UP001213623"/>
    </source>
</evidence>
<feature type="compositionally biased region" description="Low complexity" evidence="1">
    <location>
        <begin position="20"/>
        <end position="71"/>
    </location>
</feature>
<name>A0AAF0ERC9_9BASI</name>